<gene>
    <name evidence="2" type="ORF">DdX_17879</name>
</gene>
<sequence length="363" mass="41900">MRLNNSEYCAVKSKSSCCHDLNETCYGIEYPYFCQDAELFTTLAAIIEIPVDILDLVLSATIIFVSIKGKINGTFKWCVMNIAVFHLFYPIFGRLIMKQIFMPTYLSWGWSTLATDLVVNGVLAIGVQGVTTSIAGSLPLALNRFLLTHQSRFYNVFFETRNRCFWSLLCYDIATFGTFYLLNVLVILSNGKAISFPTSVYYLTTISMVTVTNTIGLILMLFVLYHIHSSVKLSLQLDQKQMLQERKRVAYVIIAQSFINFMLCAWRLKSFYNVYLMLARWPTYACYNPFLNFVNYFTYVVQEVLVCTDSLIYIFFLTAYREELRRLFSEVPFLRSCKFLRRNVIHVVTVSSVSPRTITVMTN</sequence>
<keyword evidence="1" id="KW-1133">Transmembrane helix</keyword>
<feature type="transmembrane region" description="Helical" evidence="1">
    <location>
        <begin position="117"/>
        <end position="143"/>
    </location>
</feature>
<keyword evidence="1" id="KW-0812">Transmembrane</keyword>
<keyword evidence="1" id="KW-0472">Membrane</keyword>
<feature type="transmembrane region" description="Helical" evidence="1">
    <location>
        <begin position="296"/>
        <end position="320"/>
    </location>
</feature>
<accession>A0AAD4QVE2</accession>
<dbReference type="EMBL" id="JAKKPZ010000216">
    <property type="protein sequence ID" value="KAI1698481.1"/>
    <property type="molecule type" value="Genomic_DNA"/>
</dbReference>
<proteinExistence type="predicted"/>
<evidence type="ECO:0000313" key="2">
    <source>
        <dbReference type="EMBL" id="KAI1698481.1"/>
    </source>
</evidence>
<feature type="transmembrane region" description="Helical" evidence="1">
    <location>
        <begin position="200"/>
        <end position="227"/>
    </location>
</feature>
<dbReference type="Proteomes" id="UP001201812">
    <property type="component" value="Unassembled WGS sequence"/>
</dbReference>
<feature type="transmembrane region" description="Helical" evidence="1">
    <location>
        <begin position="248"/>
        <end position="268"/>
    </location>
</feature>
<comment type="caution">
    <text evidence="2">The sequence shown here is derived from an EMBL/GenBank/DDBJ whole genome shotgun (WGS) entry which is preliminary data.</text>
</comment>
<name>A0AAD4QVE2_9BILA</name>
<organism evidence="2 3">
    <name type="scientific">Ditylenchus destructor</name>
    <dbReference type="NCBI Taxonomy" id="166010"/>
    <lineage>
        <taxon>Eukaryota</taxon>
        <taxon>Metazoa</taxon>
        <taxon>Ecdysozoa</taxon>
        <taxon>Nematoda</taxon>
        <taxon>Chromadorea</taxon>
        <taxon>Rhabditida</taxon>
        <taxon>Tylenchina</taxon>
        <taxon>Tylenchomorpha</taxon>
        <taxon>Sphaerularioidea</taxon>
        <taxon>Anguinidae</taxon>
        <taxon>Anguininae</taxon>
        <taxon>Ditylenchus</taxon>
    </lineage>
</organism>
<feature type="transmembrane region" description="Helical" evidence="1">
    <location>
        <begin position="77"/>
        <end position="97"/>
    </location>
</feature>
<evidence type="ECO:0000256" key="1">
    <source>
        <dbReference type="SAM" id="Phobius"/>
    </source>
</evidence>
<feature type="transmembrane region" description="Helical" evidence="1">
    <location>
        <begin position="164"/>
        <end position="188"/>
    </location>
</feature>
<protein>
    <submittedName>
        <fullName evidence="2">Uncharacterized protein</fullName>
    </submittedName>
</protein>
<evidence type="ECO:0000313" key="3">
    <source>
        <dbReference type="Proteomes" id="UP001201812"/>
    </source>
</evidence>
<keyword evidence="3" id="KW-1185">Reference proteome</keyword>
<dbReference type="AlphaFoldDB" id="A0AAD4QVE2"/>
<reference evidence="2" key="1">
    <citation type="submission" date="2022-01" db="EMBL/GenBank/DDBJ databases">
        <title>Genome Sequence Resource for Two Populations of Ditylenchus destructor, the Migratory Endoparasitic Phytonematode.</title>
        <authorList>
            <person name="Zhang H."/>
            <person name="Lin R."/>
            <person name="Xie B."/>
        </authorList>
    </citation>
    <scope>NUCLEOTIDE SEQUENCE</scope>
    <source>
        <strain evidence="2">BazhouSP</strain>
    </source>
</reference>